<dbReference type="PANTHER" id="PTHR24637">
    <property type="entry name" value="COLLAGEN"/>
    <property type="match status" value="1"/>
</dbReference>
<name>A0A920D0A1_9BACL</name>
<dbReference type="InterPro" id="IPR008160">
    <property type="entry name" value="Collagen"/>
</dbReference>
<evidence type="ECO:0000256" key="1">
    <source>
        <dbReference type="SAM" id="MobiDB-lite"/>
    </source>
</evidence>
<evidence type="ECO:0000313" key="2">
    <source>
        <dbReference type="EMBL" id="GIP18323.1"/>
    </source>
</evidence>
<dbReference type="PANTHER" id="PTHR24637:SF422">
    <property type="entry name" value="COLLAGEN IV NC1 DOMAIN-CONTAINING PROTEIN"/>
    <property type="match status" value="1"/>
</dbReference>
<dbReference type="RefSeq" id="WP_246563777.1">
    <property type="nucleotide sequence ID" value="NZ_BOSE01000008.1"/>
</dbReference>
<organism evidence="2 3">
    <name type="scientific">Paenibacillus montaniterrae</name>
    <dbReference type="NCBI Taxonomy" id="429341"/>
    <lineage>
        <taxon>Bacteria</taxon>
        <taxon>Bacillati</taxon>
        <taxon>Bacillota</taxon>
        <taxon>Bacilli</taxon>
        <taxon>Bacillales</taxon>
        <taxon>Paenibacillaceae</taxon>
        <taxon>Paenibacillus</taxon>
    </lineage>
</organism>
<proteinExistence type="predicted"/>
<protein>
    <recommendedName>
        <fullName evidence="4">Collagen-like protein</fullName>
    </recommendedName>
</protein>
<comment type="caution">
    <text evidence="2">The sequence shown here is derived from an EMBL/GenBank/DDBJ whole genome shotgun (WGS) entry which is preliminary data.</text>
</comment>
<dbReference type="Pfam" id="PF01391">
    <property type="entry name" value="Collagen"/>
    <property type="match status" value="2"/>
</dbReference>
<feature type="compositionally biased region" description="Low complexity" evidence="1">
    <location>
        <begin position="78"/>
        <end position="123"/>
    </location>
</feature>
<evidence type="ECO:0008006" key="4">
    <source>
        <dbReference type="Google" id="ProtNLM"/>
    </source>
</evidence>
<feature type="compositionally biased region" description="Low complexity" evidence="1">
    <location>
        <begin position="37"/>
        <end position="68"/>
    </location>
</feature>
<dbReference type="Proteomes" id="UP000683139">
    <property type="component" value="Unassembled WGS sequence"/>
</dbReference>
<gene>
    <name evidence="2" type="ORF">J40TS1_39650</name>
</gene>
<accession>A0A920D0A1</accession>
<feature type="region of interest" description="Disordered" evidence="1">
    <location>
        <begin position="1"/>
        <end position="127"/>
    </location>
</feature>
<reference evidence="2" key="1">
    <citation type="submission" date="2021-03" db="EMBL/GenBank/DDBJ databases">
        <title>Antimicrobial resistance genes in bacteria isolated from Japanese honey, and their potential for conferring macrolide and lincosamide resistance in the American foulbrood pathogen Paenibacillus larvae.</title>
        <authorList>
            <person name="Okamoto M."/>
            <person name="Kumagai M."/>
            <person name="Kanamori H."/>
            <person name="Takamatsu D."/>
        </authorList>
    </citation>
    <scope>NUCLEOTIDE SEQUENCE</scope>
    <source>
        <strain evidence="2">J40TS1</strain>
    </source>
</reference>
<dbReference type="EMBL" id="BOSE01000008">
    <property type="protein sequence ID" value="GIP18323.1"/>
    <property type="molecule type" value="Genomic_DNA"/>
</dbReference>
<evidence type="ECO:0000313" key="3">
    <source>
        <dbReference type="Proteomes" id="UP000683139"/>
    </source>
</evidence>
<sequence length="258" mass="25858">MTTENDDSQALQDSGPTGPTGPTGPRGLNGQNGFNGEPGATGPTGSAGATGSTGSAGATGPTGPAGATGPSGSGSVGPTGDTGPTGPTGETGPTGDTGPAGPTGDTGQTGATGPQGATGPTGTFGMGTYYETTGQTWGSNIEDIVISSQILNLSPGSYRYEMFSNVTITGNGNQYSGYFSVYNSTTYINSYFASIPNYTNPVTIPFYFTSYYSTQSATQIKVSLSLYWDNNAYGAVTAMDIENVLIVVTPINFVPASS</sequence>
<dbReference type="AlphaFoldDB" id="A0A920D0A1"/>
<keyword evidence="3" id="KW-1185">Reference proteome</keyword>